<feature type="region of interest" description="Disordered" evidence="5">
    <location>
        <begin position="369"/>
        <end position="403"/>
    </location>
</feature>
<dbReference type="RefSeq" id="WP_111333702.1">
    <property type="nucleotide sequence ID" value="NZ_CP030032.1"/>
</dbReference>
<dbReference type="OrthoDB" id="9779954at2"/>
<feature type="transmembrane region" description="Helical" evidence="6">
    <location>
        <begin position="502"/>
        <end position="523"/>
    </location>
</feature>
<sequence length="696" mass="75628">MNNAQQQRDTLAPGSIFERKYRIVREIGRGGFGMVYLAHQEKMGRDVAIKVLRSGATQMHESAKERFLREVKIISRLRHPNTVTIHDFGETHDGLVYMVLEFIEGKTVKEILRKEGAQDPRRALAIAAQIARSLAEAHRHGVIHRDLKPANIMVGNLETETDFVKVLDFGIARLARTDQRDLTSVGLPEGERELIGTPRYMSPEQVRGEDLTPASDVYSVGLILYELLVGQPAVTGDTSLALISQQITPEPLALKGIRSMPQPLAALLRRATAKRLPQRFPDAETFGDALEDTLMQMGGALVGSASARQTGRFAAIGAPHTPRSNVQSGGYPSAPGFGAASPRNPRHNSQQTPAADPFLEQATNPVQRTFGQQQQPAQQPRQQQHFGLTPGISTHQGAPGNVTDNAALPFTNQVYDFAEGQPGLDPALPPPPSDTNLFSAPDPAAVPEADEDPRLRPQKEQTSSLEFAFQFLRLTVFGLTALIGLYLSFILVAPLFGHFLSGTFKLIATAILASAIPLLTALGENSKRERFDVIDKPYDRIIRVFVGTAIFSFGTGILCSLAMSGSVVNDLRKFPNWFLNDAQRVSKAGQLNEKISLGVAQIVEEATTAIGIYEGVSHDNEPVAPKTMRPAPPPAPTRPATRAQQRAGDENKQNGATRARPDLPAPTRPGNTKSKPAPAAPAPKRSDNGNSDYVDW</sequence>
<evidence type="ECO:0000256" key="2">
    <source>
        <dbReference type="ARBA" id="ARBA00022741"/>
    </source>
</evidence>
<name>A0A2Z4FKI9_9DELT</name>
<dbReference type="InterPro" id="IPR017441">
    <property type="entry name" value="Protein_kinase_ATP_BS"/>
</dbReference>
<feature type="region of interest" description="Disordered" evidence="5">
    <location>
        <begin position="419"/>
        <end position="459"/>
    </location>
</feature>
<feature type="transmembrane region" description="Helical" evidence="6">
    <location>
        <begin position="544"/>
        <end position="563"/>
    </location>
</feature>
<dbReference type="Pfam" id="PF00069">
    <property type="entry name" value="Pkinase"/>
    <property type="match status" value="1"/>
</dbReference>
<evidence type="ECO:0000256" key="5">
    <source>
        <dbReference type="SAM" id="MobiDB-lite"/>
    </source>
</evidence>
<evidence type="ECO:0000256" key="4">
    <source>
        <dbReference type="ARBA" id="ARBA00022840"/>
    </source>
</evidence>
<dbReference type="Gene3D" id="1.10.510.10">
    <property type="entry name" value="Transferase(Phosphotransferase) domain 1"/>
    <property type="match status" value="1"/>
</dbReference>
<feature type="region of interest" description="Disordered" evidence="5">
    <location>
        <begin position="317"/>
        <end position="353"/>
    </location>
</feature>
<protein>
    <submittedName>
        <fullName evidence="7">Uncharacterized protein</fullName>
    </submittedName>
</protein>
<keyword evidence="1" id="KW-0808">Transferase</keyword>
<dbReference type="SUPFAM" id="SSF56112">
    <property type="entry name" value="Protein kinase-like (PK-like)"/>
    <property type="match status" value="1"/>
</dbReference>
<dbReference type="SMART" id="SM00220">
    <property type="entry name" value="S_TKc"/>
    <property type="match status" value="1"/>
</dbReference>
<dbReference type="CDD" id="cd14014">
    <property type="entry name" value="STKc_PknB_like"/>
    <property type="match status" value="1"/>
</dbReference>
<accession>A0A2Z4FKI9</accession>
<dbReference type="InterPro" id="IPR008271">
    <property type="entry name" value="Ser/Thr_kinase_AS"/>
</dbReference>
<keyword evidence="6" id="KW-0472">Membrane</keyword>
<dbReference type="PROSITE" id="PS00108">
    <property type="entry name" value="PROTEIN_KINASE_ST"/>
    <property type="match status" value="1"/>
</dbReference>
<dbReference type="PROSITE" id="PS50011">
    <property type="entry name" value="PROTEIN_KINASE_DOM"/>
    <property type="match status" value="1"/>
</dbReference>
<keyword evidence="6" id="KW-0812">Transmembrane</keyword>
<dbReference type="AlphaFoldDB" id="A0A2Z4FKI9"/>
<dbReference type="KEGG" id="bsed:DN745_08125"/>
<evidence type="ECO:0000256" key="6">
    <source>
        <dbReference type="SAM" id="Phobius"/>
    </source>
</evidence>
<dbReference type="EMBL" id="CP030032">
    <property type="protein sequence ID" value="AWV89305.1"/>
    <property type="molecule type" value="Genomic_DNA"/>
</dbReference>
<reference evidence="7 8" key="1">
    <citation type="submission" date="2018-06" db="EMBL/GenBank/DDBJ databases">
        <title>Lujinxingia sediminis gen. nov. sp. nov., a new facultative anaerobic member of the class Deltaproteobacteria, and proposal of Lujinxingaceae fam. nov.</title>
        <authorList>
            <person name="Guo L.-Y."/>
            <person name="Li C.-M."/>
            <person name="Wang S."/>
            <person name="Du Z.-J."/>
        </authorList>
    </citation>
    <scope>NUCLEOTIDE SEQUENCE [LARGE SCALE GENOMIC DNA]</scope>
    <source>
        <strain evidence="7 8">FA350</strain>
    </source>
</reference>
<dbReference type="PANTHER" id="PTHR43289">
    <property type="entry name" value="MITOGEN-ACTIVATED PROTEIN KINASE KINASE KINASE 20-RELATED"/>
    <property type="match status" value="1"/>
</dbReference>
<keyword evidence="6" id="KW-1133">Transmembrane helix</keyword>
<feature type="compositionally biased region" description="Low complexity" evidence="5">
    <location>
        <begin position="372"/>
        <end position="384"/>
    </location>
</feature>
<dbReference type="GO" id="GO:0005524">
    <property type="term" value="F:ATP binding"/>
    <property type="evidence" value="ECO:0007669"/>
    <property type="project" value="UniProtKB-UniRule"/>
</dbReference>
<keyword evidence="4" id="KW-0067">ATP-binding</keyword>
<dbReference type="InterPro" id="IPR011009">
    <property type="entry name" value="Kinase-like_dom_sf"/>
</dbReference>
<evidence type="ECO:0000256" key="3">
    <source>
        <dbReference type="ARBA" id="ARBA00022777"/>
    </source>
</evidence>
<dbReference type="GO" id="GO:0004674">
    <property type="term" value="F:protein serine/threonine kinase activity"/>
    <property type="evidence" value="ECO:0007669"/>
    <property type="project" value="TreeGrafter"/>
</dbReference>
<dbReference type="PANTHER" id="PTHR43289:SF6">
    <property type="entry name" value="SERINE_THREONINE-PROTEIN KINASE NEKL-3"/>
    <property type="match status" value="1"/>
</dbReference>
<organism evidence="7 8">
    <name type="scientific">Bradymonas sediminis</name>
    <dbReference type="NCBI Taxonomy" id="1548548"/>
    <lineage>
        <taxon>Bacteria</taxon>
        <taxon>Deltaproteobacteria</taxon>
        <taxon>Bradymonadales</taxon>
        <taxon>Bradymonadaceae</taxon>
        <taxon>Bradymonas</taxon>
    </lineage>
</organism>
<evidence type="ECO:0000313" key="8">
    <source>
        <dbReference type="Proteomes" id="UP000249799"/>
    </source>
</evidence>
<feature type="region of interest" description="Disordered" evidence="5">
    <location>
        <begin position="617"/>
        <end position="696"/>
    </location>
</feature>
<feature type="transmembrane region" description="Helical" evidence="6">
    <location>
        <begin position="471"/>
        <end position="496"/>
    </location>
</feature>
<keyword evidence="3" id="KW-0418">Kinase</keyword>
<proteinExistence type="predicted"/>
<keyword evidence="2" id="KW-0547">Nucleotide-binding</keyword>
<gene>
    <name evidence="7" type="ORF">DN745_08125</name>
</gene>
<dbReference type="PROSITE" id="PS00107">
    <property type="entry name" value="PROTEIN_KINASE_ATP"/>
    <property type="match status" value="1"/>
</dbReference>
<evidence type="ECO:0000313" key="7">
    <source>
        <dbReference type="EMBL" id="AWV89305.1"/>
    </source>
</evidence>
<keyword evidence="8" id="KW-1185">Reference proteome</keyword>
<dbReference type="InterPro" id="IPR000719">
    <property type="entry name" value="Prot_kinase_dom"/>
</dbReference>
<dbReference type="Proteomes" id="UP000249799">
    <property type="component" value="Chromosome"/>
</dbReference>
<evidence type="ECO:0000256" key="1">
    <source>
        <dbReference type="ARBA" id="ARBA00022679"/>
    </source>
</evidence>
<dbReference type="Gene3D" id="3.30.200.20">
    <property type="entry name" value="Phosphorylase Kinase, domain 1"/>
    <property type="match status" value="1"/>
</dbReference>